<sequence length="469" mass="52681">MGKLTGEELKGMMCHYSDIHFIPINTDIDIQLFYCTGMIDTVQLNEIFNNLLLHIKNENNLINRSHYGDLPPIIQIGNTEEMIKKTFSGFLILYKEGKQYFYGVDLSKLPQRTPEESNTEVSIKGPKDGFTEELHVNISLIRKRIKTIDLYCESFEIGSLSQTQVALLYLKNKINIDIINEVRTRLENFQTESVTSSGQLEQWISDRTYSLFPLLDYITRPDFAIECLLRGRFIIIVNGSPLALIGPINIFELVKSPEDVHFPFYIVAFQRILRILGLAIAIFLPGFWISLASVNMDQLPFSLLSTVVVSRAGLPFPIALEAFIILGLFEFLREAGIRMPTVVGQTISIVGGLIIGDAAIRAGLASPTMIVIIAMTAVANYTLVNQSLVGTVSILRIFVMSICIFLGIYGLFISALSILVYISRLESFKIAYLEPISSLNIKEMLSALLVNPFKRRNFTAKMLQKRGKG</sequence>
<dbReference type="GO" id="GO:0005886">
    <property type="term" value="C:plasma membrane"/>
    <property type="evidence" value="ECO:0007669"/>
    <property type="project" value="UniProtKB-SubCell"/>
</dbReference>
<feature type="transmembrane region" description="Helical" evidence="5">
    <location>
        <begin position="314"/>
        <end position="332"/>
    </location>
</feature>
<accession>A0A0Q3QWB8</accession>
<comment type="caution">
    <text evidence="6">The sequence shown here is derived from an EMBL/GenBank/DDBJ whole genome shotgun (WGS) entry which is preliminary data.</text>
</comment>
<keyword evidence="3 4" id="KW-0472">Membrane</keyword>
<dbReference type="InterPro" id="IPR004995">
    <property type="entry name" value="Spore_Ger"/>
</dbReference>
<dbReference type="PATRIC" id="fig|1637975.4.peg.3154"/>
<keyword evidence="7" id="KW-1185">Reference proteome</keyword>
<feature type="transmembrane region" description="Helical" evidence="5">
    <location>
        <begin position="364"/>
        <end position="383"/>
    </location>
</feature>
<evidence type="ECO:0000256" key="4">
    <source>
        <dbReference type="PIRNR" id="PIRNR005690"/>
    </source>
</evidence>
<comment type="similarity">
    <text evidence="2 4">Belongs to the GerABKA family.</text>
</comment>
<comment type="subcellular location">
    <subcellularLocation>
        <location evidence="4">Cell membrane</location>
    </subcellularLocation>
    <subcellularLocation>
        <location evidence="1">Membrane</location>
        <topology evidence="1">Multi-pass membrane protein</topology>
    </subcellularLocation>
</comment>
<evidence type="ECO:0000256" key="5">
    <source>
        <dbReference type="SAM" id="Phobius"/>
    </source>
</evidence>
<dbReference type="STRING" id="1637975.AN957_16230"/>
<dbReference type="Pfam" id="PF03323">
    <property type="entry name" value="GerA"/>
    <property type="match status" value="1"/>
</dbReference>
<dbReference type="AlphaFoldDB" id="A0A0Q3QWB8"/>
<name>A0A0Q3QWB8_9BACI</name>
<dbReference type="InterPro" id="IPR050768">
    <property type="entry name" value="UPF0353/GerABKA_families"/>
</dbReference>
<evidence type="ECO:0000256" key="2">
    <source>
        <dbReference type="ARBA" id="ARBA00005278"/>
    </source>
</evidence>
<dbReference type="Proteomes" id="UP000050996">
    <property type="component" value="Unassembled WGS sequence"/>
</dbReference>
<dbReference type="GO" id="GO:0009847">
    <property type="term" value="P:spore germination"/>
    <property type="evidence" value="ECO:0007669"/>
    <property type="project" value="UniProtKB-UniRule"/>
</dbReference>
<dbReference type="PANTHER" id="PTHR22550:SF5">
    <property type="entry name" value="LEUCINE ZIPPER PROTEIN 4"/>
    <property type="match status" value="1"/>
</dbReference>
<gene>
    <name evidence="6" type="ORF">AN957_16230</name>
</gene>
<evidence type="ECO:0000313" key="6">
    <source>
        <dbReference type="EMBL" id="KQL21952.1"/>
    </source>
</evidence>
<evidence type="ECO:0000313" key="7">
    <source>
        <dbReference type="Proteomes" id="UP000050996"/>
    </source>
</evidence>
<dbReference type="PIRSF" id="PIRSF005690">
    <property type="entry name" value="GerBA"/>
    <property type="match status" value="1"/>
</dbReference>
<feature type="transmembrane region" description="Helical" evidence="5">
    <location>
        <begin position="272"/>
        <end position="294"/>
    </location>
</feature>
<proteinExistence type="inferred from homology"/>
<dbReference type="EMBL" id="LJIX01000006">
    <property type="protein sequence ID" value="KQL21952.1"/>
    <property type="molecule type" value="Genomic_DNA"/>
</dbReference>
<feature type="transmembrane region" description="Helical" evidence="5">
    <location>
        <begin position="395"/>
        <end position="422"/>
    </location>
</feature>
<evidence type="ECO:0000256" key="1">
    <source>
        <dbReference type="ARBA" id="ARBA00004141"/>
    </source>
</evidence>
<protein>
    <submittedName>
        <fullName evidence="6">Spore gernimation protein GerA</fullName>
    </submittedName>
</protein>
<keyword evidence="5" id="KW-1133">Transmembrane helix</keyword>
<dbReference type="PANTHER" id="PTHR22550">
    <property type="entry name" value="SPORE GERMINATION PROTEIN"/>
    <property type="match status" value="1"/>
</dbReference>
<organism evidence="6 7">
    <name type="scientific">Cytobacillus solani</name>
    <dbReference type="NCBI Taxonomy" id="1637975"/>
    <lineage>
        <taxon>Bacteria</taxon>
        <taxon>Bacillati</taxon>
        <taxon>Bacillota</taxon>
        <taxon>Bacilli</taxon>
        <taxon>Bacillales</taxon>
        <taxon>Bacillaceae</taxon>
        <taxon>Cytobacillus</taxon>
    </lineage>
</organism>
<evidence type="ECO:0000256" key="3">
    <source>
        <dbReference type="ARBA" id="ARBA00023136"/>
    </source>
</evidence>
<keyword evidence="5" id="KW-0812">Transmembrane</keyword>
<reference evidence="6 7" key="1">
    <citation type="submission" date="2015-09" db="EMBL/GenBank/DDBJ databases">
        <title>Genome sequencing project for genomic taxonomy and phylogenomics of Bacillus-like bacteria.</title>
        <authorList>
            <person name="Liu B."/>
            <person name="Wang J."/>
            <person name="Zhu Y."/>
            <person name="Liu G."/>
            <person name="Chen Q."/>
            <person name="Chen Z."/>
            <person name="Lan J."/>
            <person name="Che J."/>
            <person name="Ge C."/>
            <person name="Shi H."/>
            <person name="Pan Z."/>
            <person name="Liu X."/>
        </authorList>
    </citation>
    <scope>NUCLEOTIDE SEQUENCE [LARGE SCALE GENOMIC DNA]</scope>
    <source>
        <strain evidence="6 7">FJAT-18043</strain>
    </source>
</reference>